<feature type="compositionally biased region" description="Basic and acidic residues" evidence="1">
    <location>
        <begin position="158"/>
        <end position="168"/>
    </location>
</feature>
<reference evidence="2 3" key="1">
    <citation type="journal article" date="2012" name="Genome Biol.">
        <title>Genome and low-iron response of an oceanic diatom adapted to chronic iron limitation.</title>
        <authorList>
            <person name="Lommer M."/>
            <person name="Specht M."/>
            <person name="Roy A.S."/>
            <person name="Kraemer L."/>
            <person name="Andreson R."/>
            <person name="Gutowska M.A."/>
            <person name="Wolf J."/>
            <person name="Bergner S.V."/>
            <person name="Schilhabel M.B."/>
            <person name="Klostermeier U.C."/>
            <person name="Beiko R.G."/>
            <person name="Rosenstiel P."/>
            <person name="Hippler M."/>
            <person name="Laroche J."/>
        </authorList>
    </citation>
    <scope>NUCLEOTIDE SEQUENCE [LARGE SCALE GENOMIC DNA]</scope>
    <source>
        <strain evidence="2 3">CCMP1005</strain>
    </source>
</reference>
<proteinExistence type="predicted"/>
<evidence type="ECO:0000313" key="2">
    <source>
        <dbReference type="EMBL" id="EJK61849.1"/>
    </source>
</evidence>
<feature type="compositionally biased region" description="Polar residues" evidence="1">
    <location>
        <begin position="76"/>
        <end position="89"/>
    </location>
</feature>
<evidence type="ECO:0000256" key="1">
    <source>
        <dbReference type="SAM" id="MobiDB-lite"/>
    </source>
</evidence>
<accession>K0SA73</accession>
<feature type="region of interest" description="Disordered" evidence="1">
    <location>
        <begin position="104"/>
        <end position="236"/>
    </location>
</feature>
<evidence type="ECO:0000313" key="3">
    <source>
        <dbReference type="Proteomes" id="UP000266841"/>
    </source>
</evidence>
<feature type="non-terminal residue" evidence="2">
    <location>
        <position position="1"/>
    </location>
</feature>
<sequence length="236" mass="26502">TPSFRQAMRWSSAMQKLEKPRVRRLALRERLRMQRRRPVVLASYLPIVDDVNSPSSAKLRPTHSREKLGYGGRPNPRSNCSLHPSRPSRSTRVVAIFSAPIKASTTRLGDSPPLTRKPSIIAADDGDDNDDRSLSVRQACHFRHSHRNYNPQTAPRRPGREGDSRGVVETKTAAPRRQLTASSVPKSAKRPCKRPFPPGFPPYYERVFEGPSSQNNSKQPKMLGYPDSIVEDTEVG</sequence>
<name>K0SA73_THAOC</name>
<keyword evidence="3" id="KW-1185">Reference proteome</keyword>
<organism evidence="2 3">
    <name type="scientific">Thalassiosira oceanica</name>
    <name type="common">Marine diatom</name>
    <dbReference type="NCBI Taxonomy" id="159749"/>
    <lineage>
        <taxon>Eukaryota</taxon>
        <taxon>Sar</taxon>
        <taxon>Stramenopiles</taxon>
        <taxon>Ochrophyta</taxon>
        <taxon>Bacillariophyta</taxon>
        <taxon>Coscinodiscophyceae</taxon>
        <taxon>Thalassiosirophycidae</taxon>
        <taxon>Thalassiosirales</taxon>
        <taxon>Thalassiosiraceae</taxon>
        <taxon>Thalassiosira</taxon>
    </lineage>
</organism>
<comment type="caution">
    <text evidence="2">The sequence shown here is derived from an EMBL/GenBank/DDBJ whole genome shotgun (WGS) entry which is preliminary data.</text>
</comment>
<protein>
    <submittedName>
        <fullName evidence="2">Uncharacterized protein</fullName>
    </submittedName>
</protein>
<dbReference type="Proteomes" id="UP000266841">
    <property type="component" value="Unassembled WGS sequence"/>
</dbReference>
<gene>
    <name evidence="2" type="ORF">THAOC_17584</name>
</gene>
<feature type="region of interest" description="Disordered" evidence="1">
    <location>
        <begin position="53"/>
        <end position="89"/>
    </location>
</feature>
<dbReference type="EMBL" id="AGNL01019401">
    <property type="protein sequence ID" value="EJK61849.1"/>
    <property type="molecule type" value="Genomic_DNA"/>
</dbReference>
<dbReference type="AlphaFoldDB" id="K0SA73"/>